<dbReference type="Proteomes" id="UP000468388">
    <property type="component" value="Unassembled WGS sequence"/>
</dbReference>
<protein>
    <submittedName>
        <fullName evidence="1">Uncharacterized protein</fullName>
    </submittedName>
</protein>
<dbReference type="AlphaFoldDB" id="A0A6N8JF06"/>
<evidence type="ECO:0000313" key="2">
    <source>
        <dbReference type="Proteomes" id="UP000468388"/>
    </source>
</evidence>
<keyword evidence="2" id="KW-1185">Reference proteome</keyword>
<gene>
    <name evidence="1" type="ORF">GO495_24780</name>
</gene>
<evidence type="ECO:0000313" key="1">
    <source>
        <dbReference type="EMBL" id="MVT43833.1"/>
    </source>
</evidence>
<dbReference type="RefSeq" id="WP_157302648.1">
    <property type="nucleotide sequence ID" value="NZ_BAAAZB010000001.1"/>
</dbReference>
<sequence>MERGLFILVDNCHDAATLVFIVKVNGRDKGFNYDLMNKKKEIVEGAKFDRWLKAIMTDSTFLHTVKQDREYVSHDASFFVSFDYPNSRFTEICYSQLAPITLTF</sequence>
<reference evidence="1 2" key="1">
    <citation type="submission" date="2019-12" db="EMBL/GenBank/DDBJ databases">
        <title>The draft genomic sequence of strain Chitinophaga oryziterrae JCM 16595.</title>
        <authorList>
            <person name="Zhang X."/>
        </authorList>
    </citation>
    <scope>NUCLEOTIDE SEQUENCE [LARGE SCALE GENOMIC DNA]</scope>
    <source>
        <strain evidence="1 2">JCM 16595</strain>
    </source>
</reference>
<accession>A0A6N8JF06</accession>
<organism evidence="1 2">
    <name type="scientific">Chitinophaga oryziterrae</name>
    <dbReference type="NCBI Taxonomy" id="1031224"/>
    <lineage>
        <taxon>Bacteria</taxon>
        <taxon>Pseudomonadati</taxon>
        <taxon>Bacteroidota</taxon>
        <taxon>Chitinophagia</taxon>
        <taxon>Chitinophagales</taxon>
        <taxon>Chitinophagaceae</taxon>
        <taxon>Chitinophaga</taxon>
    </lineage>
</organism>
<dbReference type="OrthoDB" id="667049at2"/>
<name>A0A6N8JF06_9BACT</name>
<proteinExistence type="predicted"/>
<dbReference type="EMBL" id="WRXO01000009">
    <property type="protein sequence ID" value="MVT43833.1"/>
    <property type="molecule type" value="Genomic_DNA"/>
</dbReference>
<comment type="caution">
    <text evidence="1">The sequence shown here is derived from an EMBL/GenBank/DDBJ whole genome shotgun (WGS) entry which is preliminary data.</text>
</comment>